<evidence type="ECO:0000313" key="3">
    <source>
        <dbReference type="Proteomes" id="UP000095621"/>
    </source>
</evidence>
<reference evidence="2 3" key="1">
    <citation type="submission" date="2015-09" db="EMBL/GenBank/DDBJ databases">
        <authorList>
            <consortium name="Pathogen Informatics"/>
        </authorList>
    </citation>
    <scope>NUCLEOTIDE SEQUENCE [LARGE SCALE GENOMIC DNA]</scope>
    <source>
        <strain evidence="2 3">2789STDY5834875</strain>
    </source>
</reference>
<evidence type="ECO:0000256" key="1">
    <source>
        <dbReference type="SAM" id="Phobius"/>
    </source>
</evidence>
<accession>A0A174YNK6</accession>
<protein>
    <recommendedName>
        <fullName evidence="4">SGNH/GDSL hydrolase family protein</fullName>
    </recommendedName>
</protein>
<organism evidence="2 3">
    <name type="scientific">Lachnospira eligens</name>
    <dbReference type="NCBI Taxonomy" id="39485"/>
    <lineage>
        <taxon>Bacteria</taxon>
        <taxon>Bacillati</taxon>
        <taxon>Bacillota</taxon>
        <taxon>Clostridia</taxon>
        <taxon>Lachnospirales</taxon>
        <taxon>Lachnospiraceae</taxon>
        <taxon>Lachnospira</taxon>
    </lineage>
</organism>
<keyword evidence="1" id="KW-0472">Membrane</keyword>
<evidence type="ECO:0000313" key="2">
    <source>
        <dbReference type="EMBL" id="CUQ76694.1"/>
    </source>
</evidence>
<evidence type="ECO:0008006" key="4">
    <source>
        <dbReference type="Google" id="ProtNLM"/>
    </source>
</evidence>
<dbReference type="EMBL" id="CZBU01000002">
    <property type="protein sequence ID" value="CUQ76694.1"/>
    <property type="molecule type" value="Genomic_DNA"/>
</dbReference>
<dbReference type="AlphaFoldDB" id="A0A174YNK6"/>
<feature type="transmembrane region" description="Helical" evidence="1">
    <location>
        <begin position="5"/>
        <end position="22"/>
    </location>
</feature>
<dbReference type="OrthoDB" id="9796702at2"/>
<proteinExistence type="predicted"/>
<keyword evidence="1" id="KW-0812">Transmembrane</keyword>
<dbReference type="RefSeq" id="WP_022097669.1">
    <property type="nucleotide sequence ID" value="NZ_CZBU01000002.1"/>
</dbReference>
<dbReference type="SUPFAM" id="SSF52266">
    <property type="entry name" value="SGNH hydrolase"/>
    <property type="match status" value="1"/>
</dbReference>
<dbReference type="Proteomes" id="UP000095621">
    <property type="component" value="Unassembled WGS sequence"/>
</dbReference>
<sequence length="337" mass="39202">MRKKICTGIAVVIIPIVCLYLLQCLLVPKYASDIKEGAMIKEYYNSEKNHDVLILGDCEVYENISPVTMWENYGISSYIRGSAEQLIWQSYYLLEDTLKYEKPQVVIVNVLAMTESDAKSEAYNRMTLDGMKLSKYKIASVRESMTEEENMASYIFPLLRYHSRWSELSSEDFRYMWKTPSVTTNGYLMQKGVRPVTTIPKAAPLANYTFSDRNMEYLDKIYSLCKDNGINLVLMKAPSVYPHWYDEWDKQVSDYAYEHGILYLNTINEAGNIGIDYTTDTFDYGQHLNVEGAEKLSLYLGEQLVKNFRLTDHRQDESYKNAWQTIVNKYYEEKQGD</sequence>
<keyword evidence="1" id="KW-1133">Transmembrane helix</keyword>
<name>A0A174YNK6_9FIRM</name>
<gene>
    <name evidence="2" type="ORF">ERS852490_01202</name>
</gene>